<proteinExistence type="predicted"/>
<dbReference type="EMBL" id="MU129278">
    <property type="protein sequence ID" value="KAF9503995.1"/>
    <property type="molecule type" value="Genomic_DNA"/>
</dbReference>
<keyword evidence="2" id="KW-1185">Reference proteome</keyword>
<name>A0A9P6DMX0_9AGAM</name>
<gene>
    <name evidence="1" type="ORF">BS47DRAFT_1308978</name>
</gene>
<reference evidence="1" key="1">
    <citation type="journal article" date="2020" name="Nat. Commun.">
        <title>Large-scale genome sequencing of mycorrhizal fungi provides insights into the early evolution of symbiotic traits.</title>
        <authorList>
            <person name="Miyauchi S."/>
            <person name="Kiss E."/>
            <person name="Kuo A."/>
            <person name="Drula E."/>
            <person name="Kohler A."/>
            <person name="Sanchez-Garcia M."/>
            <person name="Morin E."/>
            <person name="Andreopoulos B."/>
            <person name="Barry K.W."/>
            <person name="Bonito G."/>
            <person name="Buee M."/>
            <person name="Carver A."/>
            <person name="Chen C."/>
            <person name="Cichocki N."/>
            <person name="Clum A."/>
            <person name="Culley D."/>
            <person name="Crous P.W."/>
            <person name="Fauchery L."/>
            <person name="Girlanda M."/>
            <person name="Hayes R.D."/>
            <person name="Keri Z."/>
            <person name="LaButti K."/>
            <person name="Lipzen A."/>
            <person name="Lombard V."/>
            <person name="Magnuson J."/>
            <person name="Maillard F."/>
            <person name="Murat C."/>
            <person name="Nolan M."/>
            <person name="Ohm R.A."/>
            <person name="Pangilinan J."/>
            <person name="Pereira M.F."/>
            <person name="Perotto S."/>
            <person name="Peter M."/>
            <person name="Pfister S."/>
            <person name="Riley R."/>
            <person name="Sitrit Y."/>
            <person name="Stielow J.B."/>
            <person name="Szollosi G."/>
            <person name="Zifcakova L."/>
            <person name="Stursova M."/>
            <person name="Spatafora J.W."/>
            <person name="Tedersoo L."/>
            <person name="Vaario L.M."/>
            <person name="Yamada A."/>
            <person name="Yan M."/>
            <person name="Wang P."/>
            <person name="Xu J."/>
            <person name="Bruns T."/>
            <person name="Baldrian P."/>
            <person name="Vilgalys R."/>
            <person name="Dunand C."/>
            <person name="Henrissat B."/>
            <person name="Grigoriev I.V."/>
            <person name="Hibbett D."/>
            <person name="Nagy L.G."/>
            <person name="Martin F.M."/>
        </authorList>
    </citation>
    <scope>NUCLEOTIDE SEQUENCE</scope>
    <source>
        <strain evidence="1">UP504</strain>
    </source>
</reference>
<dbReference type="AlphaFoldDB" id="A0A9P6DMX0"/>
<feature type="non-terminal residue" evidence="1">
    <location>
        <position position="1"/>
    </location>
</feature>
<dbReference type="Proteomes" id="UP000886523">
    <property type="component" value="Unassembled WGS sequence"/>
</dbReference>
<protein>
    <recommendedName>
        <fullName evidence="3">CxC1-like cysteine cluster associated with KDZ transposases domain-containing protein</fullName>
    </recommendedName>
</protein>
<comment type="caution">
    <text evidence="1">The sequence shown here is derived from an EMBL/GenBank/DDBJ whole genome shotgun (WGS) entry which is preliminary data.</text>
</comment>
<organism evidence="1 2">
    <name type="scientific">Hydnum rufescens UP504</name>
    <dbReference type="NCBI Taxonomy" id="1448309"/>
    <lineage>
        <taxon>Eukaryota</taxon>
        <taxon>Fungi</taxon>
        <taxon>Dikarya</taxon>
        <taxon>Basidiomycota</taxon>
        <taxon>Agaricomycotina</taxon>
        <taxon>Agaricomycetes</taxon>
        <taxon>Cantharellales</taxon>
        <taxon>Hydnaceae</taxon>
        <taxon>Hydnum</taxon>
    </lineage>
</organism>
<evidence type="ECO:0000313" key="2">
    <source>
        <dbReference type="Proteomes" id="UP000886523"/>
    </source>
</evidence>
<accession>A0A9P6DMX0</accession>
<sequence>WNTSVLPSLVHPYMAFCVATNSRHGPVQSTTEAMPCGCRDHSVQLEVICVYLKCLDLIILFVCTCRPAPQQFIQQGLFPCAPVFPKLAIELDMLELAAGLFFVNALPNETAWAATLMEFLNTWGYVFATGVSI</sequence>
<evidence type="ECO:0008006" key="3">
    <source>
        <dbReference type="Google" id="ProtNLM"/>
    </source>
</evidence>
<dbReference type="OrthoDB" id="3200967at2759"/>
<evidence type="ECO:0000313" key="1">
    <source>
        <dbReference type="EMBL" id="KAF9503995.1"/>
    </source>
</evidence>